<dbReference type="PANTHER" id="PTHR43208">
    <property type="entry name" value="ABC TRANSPORTER SUBSTRATE-BINDING PROTEIN"/>
    <property type="match status" value="1"/>
</dbReference>
<protein>
    <submittedName>
        <fullName evidence="4">Unannotated protein</fullName>
    </submittedName>
</protein>
<evidence type="ECO:0000313" key="5">
    <source>
        <dbReference type="EMBL" id="CAB4758244.1"/>
    </source>
</evidence>
<gene>
    <name evidence="4" type="ORF">UFOPK2602_00584</name>
    <name evidence="5" type="ORF">UFOPK2806_01467</name>
    <name evidence="6" type="ORF">UFOPK3417_00652</name>
    <name evidence="7" type="ORF">UFOPK4306_01978</name>
</gene>
<accession>A0A6J6PYK8</accession>
<dbReference type="EMBL" id="CAFBQP010000091">
    <property type="protein sequence ID" value="CAB5067063.1"/>
    <property type="molecule type" value="Genomic_DNA"/>
</dbReference>
<evidence type="ECO:0000259" key="3">
    <source>
        <dbReference type="Pfam" id="PF02608"/>
    </source>
</evidence>
<feature type="region of interest" description="Disordered" evidence="2">
    <location>
        <begin position="1"/>
        <end position="20"/>
    </location>
</feature>
<evidence type="ECO:0000313" key="6">
    <source>
        <dbReference type="EMBL" id="CAB4869167.1"/>
    </source>
</evidence>
<dbReference type="Gene3D" id="3.40.50.2300">
    <property type="match status" value="2"/>
</dbReference>
<dbReference type="EMBL" id="CAFBLR010000045">
    <property type="protein sequence ID" value="CAB4869167.1"/>
    <property type="molecule type" value="Genomic_DNA"/>
</dbReference>
<keyword evidence="1" id="KW-0732">Signal</keyword>
<reference evidence="4" key="1">
    <citation type="submission" date="2020-05" db="EMBL/GenBank/DDBJ databases">
        <authorList>
            <person name="Chiriac C."/>
            <person name="Salcher M."/>
            <person name="Ghai R."/>
            <person name="Kavagutti S V."/>
        </authorList>
    </citation>
    <scope>NUCLEOTIDE SEQUENCE</scope>
</reference>
<feature type="domain" description="ABC transporter substrate-binding protein PnrA-like" evidence="3">
    <location>
        <begin position="96"/>
        <end position="283"/>
    </location>
</feature>
<dbReference type="InterPro" id="IPR052910">
    <property type="entry name" value="ABC-Purine-Binding"/>
</dbReference>
<dbReference type="EMBL" id="CAEZYY010000019">
    <property type="protein sequence ID" value="CAB4758244.1"/>
    <property type="molecule type" value="Genomic_DNA"/>
</dbReference>
<evidence type="ECO:0000256" key="2">
    <source>
        <dbReference type="SAM" id="MobiDB-lite"/>
    </source>
</evidence>
<feature type="compositionally biased region" description="Low complexity" evidence="2">
    <location>
        <begin position="61"/>
        <end position="79"/>
    </location>
</feature>
<organism evidence="4">
    <name type="scientific">freshwater metagenome</name>
    <dbReference type="NCBI Taxonomy" id="449393"/>
    <lineage>
        <taxon>unclassified sequences</taxon>
        <taxon>metagenomes</taxon>
        <taxon>ecological metagenomes</taxon>
    </lineage>
</organism>
<evidence type="ECO:0000313" key="7">
    <source>
        <dbReference type="EMBL" id="CAB5067063.1"/>
    </source>
</evidence>
<feature type="region of interest" description="Disordered" evidence="2">
    <location>
        <begin position="58"/>
        <end position="79"/>
    </location>
</feature>
<evidence type="ECO:0000256" key="1">
    <source>
        <dbReference type="ARBA" id="ARBA00022729"/>
    </source>
</evidence>
<sequence length="419" mass="44121">MAADPGPAERTSIPVNESEQNELVAGLTQPVSRRRALTMGAFGVAGLSTILAACGDKKSSTESTTTAATETTAAATETTAAATETTAAAGGLESAKVAFVYVGPPDDNGWTQAHDQARLAAEAKFNGKIKSTFTPNIGFDASTTQLFEQLVADGNDMVIANTEYGELMSTVTDKNPKVKFLECDGHKFTENLFGYYMAHTEPAYMLGVAAGLLAPGGKIGYIGAFPTATLFNDVNGLLLGARSVNPAAEVKVVLVNTFFDPQKAAQAADALLSEGVEFLFGVMDEPTFLQKAEAKGVWTGYWNLDFRTAAPTKYVNNFVLSGFEGFYEDQFAQLLAGAWVAEKQTVLLDCPLGEWGPTVPQNVKDAVAAVDAKLKDGSLVVYTGPLKDTKGAEVLAAGKTIDRQGSYSVNFAVEGVTGL</sequence>
<dbReference type="InterPro" id="IPR003760">
    <property type="entry name" value="PnrA-like"/>
</dbReference>
<dbReference type="AlphaFoldDB" id="A0A6J6PYK8"/>
<dbReference type="Pfam" id="PF02608">
    <property type="entry name" value="Bmp"/>
    <property type="match status" value="1"/>
</dbReference>
<name>A0A6J6PYK8_9ZZZZ</name>
<dbReference type="PANTHER" id="PTHR43208:SF1">
    <property type="entry name" value="ABC TRANSPORTER SUBSTRATE-BINDING PROTEIN"/>
    <property type="match status" value="1"/>
</dbReference>
<proteinExistence type="predicted"/>
<dbReference type="EMBL" id="CAEZXX010000028">
    <property type="protein sequence ID" value="CAB4700934.1"/>
    <property type="molecule type" value="Genomic_DNA"/>
</dbReference>
<dbReference type="GO" id="GO:0005886">
    <property type="term" value="C:plasma membrane"/>
    <property type="evidence" value="ECO:0007669"/>
    <property type="project" value="InterPro"/>
</dbReference>
<evidence type="ECO:0000313" key="4">
    <source>
        <dbReference type="EMBL" id="CAB4700934.1"/>
    </source>
</evidence>